<dbReference type="PANTHER" id="PTHR35936:SF19">
    <property type="entry name" value="AMINO-ACID-BINDING PROTEIN YXEM-RELATED"/>
    <property type="match status" value="1"/>
</dbReference>
<dbReference type="PANTHER" id="PTHR35936">
    <property type="entry name" value="MEMBRANE-BOUND LYTIC MUREIN TRANSGLYCOSYLASE F"/>
    <property type="match status" value="1"/>
</dbReference>
<accession>A0A429Y2Z7</accession>
<sequence>MIVFNYKNGGMKMFHKYKFFIILFICFMFAGCNQTTEVSNENSSSELEHEPEQTVQLDRILRDGVIRIGTTGDYKPFTYLNPDTDEYEGYDIDAAKMMAKDLGVEVEFVETSWPDLMDDLLADKFDIGMGGITRTLERQKTAHVSYPYLDFGKGALVRVGDKDKFKSLEDMNQPEVRVGVNPGGTNEKFVKEHLKNADITVVEKNLDIPPKVADGEFDVMITDNIEAIIYAKEDERLFSAFEKETLTHSQMGYLMNQDEESFHNWVNLWIDEMNLNGEFIKLKKKWIE</sequence>
<dbReference type="Gene3D" id="3.40.190.10">
    <property type="entry name" value="Periplasmic binding protein-like II"/>
    <property type="match status" value="2"/>
</dbReference>
<dbReference type="AlphaFoldDB" id="A0A429Y2Z7"/>
<proteinExistence type="predicted"/>
<dbReference type="EMBL" id="QYTV02000003">
    <property type="protein sequence ID" value="RST75536.1"/>
    <property type="molecule type" value="Genomic_DNA"/>
</dbReference>
<feature type="domain" description="Solute-binding protein family 3/N-terminal" evidence="4">
    <location>
        <begin position="65"/>
        <end position="288"/>
    </location>
</feature>
<dbReference type="OrthoDB" id="8613538at2"/>
<dbReference type="SUPFAM" id="SSF53850">
    <property type="entry name" value="Periplasmic binding protein-like II"/>
    <property type="match status" value="1"/>
</dbReference>
<evidence type="ECO:0000313" key="6">
    <source>
        <dbReference type="Proteomes" id="UP000287156"/>
    </source>
</evidence>
<evidence type="ECO:0000256" key="1">
    <source>
        <dbReference type="ARBA" id="ARBA00022729"/>
    </source>
</evidence>
<dbReference type="InterPro" id="IPR001638">
    <property type="entry name" value="Solute-binding_3/MltF_N"/>
</dbReference>
<evidence type="ECO:0000259" key="4">
    <source>
        <dbReference type="SMART" id="SM00062"/>
    </source>
</evidence>
<evidence type="ECO:0000313" key="5">
    <source>
        <dbReference type="EMBL" id="RST75536.1"/>
    </source>
</evidence>
<dbReference type="SMART" id="SM00062">
    <property type="entry name" value="PBPb"/>
    <property type="match status" value="1"/>
</dbReference>
<evidence type="ECO:0000256" key="3">
    <source>
        <dbReference type="ARBA" id="ARBA00023288"/>
    </source>
</evidence>
<keyword evidence="6" id="KW-1185">Reference proteome</keyword>
<keyword evidence="1" id="KW-0732">Signal</keyword>
<evidence type="ECO:0000256" key="2">
    <source>
        <dbReference type="ARBA" id="ARBA00023139"/>
    </source>
</evidence>
<gene>
    <name evidence="5" type="ORF">D4T97_009900</name>
</gene>
<dbReference type="Proteomes" id="UP000287156">
    <property type="component" value="Unassembled WGS sequence"/>
</dbReference>
<keyword evidence="2" id="KW-0564">Palmitate</keyword>
<organism evidence="5 6">
    <name type="scientific">Siminovitchia acidinfaciens</name>
    <dbReference type="NCBI Taxonomy" id="2321395"/>
    <lineage>
        <taxon>Bacteria</taxon>
        <taxon>Bacillati</taxon>
        <taxon>Bacillota</taxon>
        <taxon>Bacilli</taxon>
        <taxon>Bacillales</taxon>
        <taxon>Bacillaceae</taxon>
        <taxon>Siminovitchia</taxon>
    </lineage>
</organism>
<protein>
    <submittedName>
        <fullName evidence="5">Transporter substrate-binding domain-containing protein</fullName>
    </submittedName>
</protein>
<name>A0A429Y2Z7_9BACI</name>
<dbReference type="Pfam" id="PF00497">
    <property type="entry name" value="SBP_bac_3"/>
    <property type="match status" value="1"/>
</dbReference>
<keyword evidence="3" id="KW-0449">Lipoprotein</keyword>
<dbReference type="PROSITE" id="PS51257">
    <property type="entry name" value="PROKAR_LIPOPROTEIN"/>
    <property type="match status" value="1"/>
</dbReference>
<comment type="caution">
    <text evidence="5">The sequence shown here is derived from an EMBL/GenBank/DDBJ whole genome shotgun (WGS) entry which is preliminary data.</text>
</comment>
<reference evidence="5" key="1">
    <citation type="submission" date="2018-12" db="EMBL/GenBank/DDBJ databases">
        <authorList>
            <person name="Sun L."/>
            <person name="Chen Z."/>
        </authorList>
    </citation>
    <scope>NUCLEOTIDE SEQUENCE [LARGE SCALE GENOMIC DNA]</scope>
    <source>
        <strain evidence="5">3-2-2</strain>
    </source>
</reference>